<accession>A0A6A6WNC9</accession>
<sequence length="112" mass="13267">IKYLKLLARVLILFVKKKNSTLKLYIDYKSLNKIIIKNYYLLSFITKFIQSLTSIKPIIEFRLKKKISRKQPFKYNIVILTLVGLVNITCIIYLNNILVFSNLEKAYISYVK</sequence>
<organism evidence="2 3">
    <name type="scientific">Melanomma pulvis-pyrius CBS 109.77</name>
    <dbReference type="NCBI Taxonomy" id="1314802"/>
    <lineage>
        <taxon>Eukaryota</taxon>
        <taxon>Fungi</taxon>
        <taxon>Dikarya</taxon>
        <taxon>Ascomycota</taxon>
        <taxon>Pezizomycotina</taxon>
        <taxon>Dothideomycetes</taxon>
        <taxon>Pleosporomycetidae</taxon>
        <taxon>Pleosporales</taxon>
        <taxon>Melanommataceae</taxon>
        <taxon>Melanomma</taxon>
    </lineage>
</organism>
<evidence type="ECO:0000313" key="2">
    <source>
        <dbReference type="EMBL" id="KAF2785448.1"/>
    </source>
</evidence>
<dbReference type="InterPro" id="IPR043502">
    <property type="entry name" value="DNA/RNA_pol_sf"/>
</dbReference>
<feature type="non-terminal residue" evidence="2">
    <location>
        <position position="112"/>
    </location>
</feature>
<dbReference type="Gene3D" id="3.30.70.270">
    <property type="match status" value="1"/>
</dbReference>
<dbReference type="SUPFAM" id="SSF56672">
    <property type="entry name" value="DNA/RNA polymerases"/>
    <property type="match status" value="1"/>
</dbReference>
<dbReference type="AlphaFoldDB" id="A0A6A6WNC9"/>
<dbReference type="Gene3D" id="3.10.10.10">
    <property type="entry name" value="HIV Type 1 Reverse Transcriptase, subunit A, domain 1"/>
    <property type="match status" value="1"/>
</dbReference>
<feature type="non-terminal residue" evidence="2">
    <location>
        <position position="1"/>
    </location>
</feature>
<protein>
    <submittedName>
        <fullName evidence="2">Uncharacterized protein</fullName>
    </submittedName>
</protein>
<dbReference type="OrthoDB" id="3929326at2759"/>
<evidence type="ECO:0000313" key="3">
    <source>
        <dbReference type="Proteomes" id="UP000799757"/>
    </source>
</evidence>
<dbReference type="InterPro" id="IPR043128">
    <property type="entry name" value="Rev_trsase/Diguanyl_cyclase"/>
</dbReference>
<feature type="transmembrane region" description="Helical" evidence="1">
    <location>
        <begin position="73"/>
        <end position="94"/>
    </location>
</feature>
<keyword evidence="1" id="KW-0812">Transmembrane</keyword>
<keyword evidence="1" id="KW-0472">Membrane</keyword>
<evidence type="ECO:0000256" key="1">
    <source>
        <dbReference type="SAM" id="Phobius"/>
    </source>
</evidence>
<keyword evidence="1" id="KW-1133">Transmembrane helix</keyword>
<keyword evidence="3" id="KW-1185">Reference proteome</keyword>
<reference evidence="2" key="1">
    <citation type="journal article" date="2020" name="Stud. Mycol.">
        <title>101 Dothideomycetes genomes: a test case for predicting lifestyles and emergence of pathogens.</title>
        <authorList>
            <person name="Haridas S."/>
            <person name="Albert R."/>
            <person name="Binder M."/>
            <person name="Bloem J."/>
            <person name="Labutti K."/>
            <person name="Salamov A."/>
            <person name="Andreopoulos B."/>
            <person name="Baker S."/>
            <person name="Barry K."/>
            <person name="Bills G."/>
            <person name="Bluhm B."/>
            <person name="Cannon C."/>
            <person name="Castanera R."/>
            <person name="Culley D."/>
            <person name="Daum C."/>
            <person name="Ezra D."/>
            <person name="Gonzalez J."/>
            <person name="Henrissat B."/>
            <person name="Kuo A."/>
            <person name="Liang C."/>
            <person name="Lipzen A."/>
            <person name="Lutzoni F."/>
            <person name="Magnuson J."/>
            <person name="Mondo S."/>
            <person name="Nolan M."/>
            <person name="Ohm R."/>
            <person name="Pangilinan J."/>
            <person name="Park H.-J."/>
            <person name="Ramirez L."/>
            <person name="Alfaro M."/>
            <person name="Sun H."/>
            <person name="Tritt A."/>
            <person name="Yoshinaga Y."/>
            <person name="Zwiers L.-H."/>
            <person name="Turgeon B."/>
            <person name="Goodwin S."/>
            <person name="Spatafora J."/>
            <person name="Crous P."/>
            <person name="Grigoriev I."/>
        </authorList>
    </citation>
    <scope>NUCLEOTIDE SEQUENCE</scope>
    <source>
        <strain evidence="2">CBS 109.77</strain>
    </source>
</reference>
<dbReference type="EMBL" id="MU003114">
    <property type="protein sequence ID" value="KAF2785448.1"/>
    <property type="molecule type" value="Genomic_DNA"/>
</dbReference>
<proteinExistence type="predicted"/>
<dbReference type="Proteomes" id="UP000799757">
    <property type="component" value="Unassembled WGS sequence"/>
</dbReference>
<name>A0A6A6WNC9_9PLEO</name>
<gene>
    <name evidence="2" type="ORF">K505DRAFT_190453</name>
</gene>